<dbReference type="GO" id="GO:0005521">
    <property type="term" value="F:lamin binding"/>
    <property type="evidence" value="ECO:0007669"/>
    <property type="project" value="TreeGrafter"/>
</dbReference>
<evidence type="ECO:0000256" key="5">
    <source>
        <dbReference type="ARBA" id="ARBA00023136"/>
    </source>
</evidence>
<keyword evidence="3 8" id="KW-0812">Transmembrane</keyword>
<comment type="similarity">
    <text evidence="2">Belongs to the TMEM201 family.</text>
</comment>
<feature type="transmembrane region" description="Helical" evidence="8">
    <location>
        <begin position="647"/>
        <end position="666"/>
    </location>
</feature>
<feature type="domain" description="Ima1 N-terminal" evidence="9">
    <location>
        <begin position="29"/>
        <end position="142"/>
    </location>
</feature>
<feature type="region of interest" description="Disordered" evidence="7">
    <location>
        <begin position="403"/>
        <end position="469"/>
    </location>
</feature>
<keyword evidence="5 8" id="KW-0472">Membrane</keyword>
<dbReference type="InterPro" id="IPR018617">
    <property type="entry name" value="Ima1_N"/>
</dbReference>
<reference evidence="10 11" key="1">
    <citation type="journal article" date="2018" name="Nat. Ecol. Evol.">
        <title>Genomic signatures of mitonuclear coevolution across populations of Tigriopus californicus.</title>
        <authorList>
            <person name="Barreto F.S."/>
            <person name="Watson E.T."/>
            <person name="Lima T.G."/>
            <person name="Willett C.S."/>
            <person name="Edmands S."/>
            <person name="Li W."/>
            <person name="Burton R.S."/>
        </authorList>
    </citation>
    <scope>NUCLEOTIDE SEQUENCE [LARGE SCALE GENOMIC DNA]</scope>
    <source>
        <strain evidence="10 11">San Diego</strain>
    </source>
</reference>
<feature type="compositionally biased region" description="Basic and acidic residues" evidence="7">
    <location>
        <begin position="350"/>
        <end position="363"/>
    </location>
</feature>
<keyword evidence="4 8" id="KW-1133">Transmembrane helix</keyword>
<feature type="transmembrane region" description="Helical" evidence="8">
    <location>
        <begin position="282"/>
        <end position="302"/>
    </location>
</feature>
<feature type="transmembrane region" description="Helical" evidence="8">
    <location>
        <begin position="251"/>
        <end position="270"/>
    </location>
</feature>
<feature type="compositionally biased region" description="Basic and acidic residues" evidence="7">
    <location>
        <begin position="621"/>
        <end position="630"/>
    </location>
</feature>
<dbReference type="GO" id="GO:0051015">
    <property type="term" value="F:actin filament binding"/>
    <property type="evidence" value="ECO:0007669"/>
    <property type="project" value="TreeGrafter"/>
</dbReference>
<evidence type="ECO:0000259" key="9">
    <source>
        <dbReference type="Pfam" id="PF09779"/>
    </source>
</evidence>
<keyword evidence="6" id="KW-0539">Nucleus</keyword>
<protein>
    <recommendedName>
        <fullName evidence="9">Ima1 N-terminal domain-containing protein</fullName>
    </recommendedName>
</protein>
<dbReference type="GO" id="GO:0030473">
    <property type="term" value="P:nuclear migration along microtubule"/>
    <property type="evidence" value="ECO:0007669"/>
    <property type="project" value="TreeGrafter"/>
</dbReference>
<dbReference type="EMBL" id="VCGU01000005">
    <property type="protein sequence ID" value="TRY75337.1"/>
    <property type="molecule type" value="Genomic_DNA"/>
</dbReference>
<evidence type="ECO:0000256" key="2">
    <source>
        <dbReference type="ARBA" id="ARBA00007600"/>
    </source>
</evidence>
<organism evidence="10 11">
    <name type="scientific">Tigriopus californicus</name>
    <name type="common">Marine copepod</name>
    <dbReference type="NCBI Taxonomy" id="6832"/>
    <lineage>
        <taxon>Eukaryota</taxon>
        <taxon>Metazoa</taxon>
        <taxon>Ecdysozoa</taxon>
        <taxon>Arthropoda</taxon>
        <taxon>Crustacea</taxon>
        <taxon>Multicrustacea</taxon>
        <taxon>Hexanauplia</taxon>
        <taxon>Copepoda</taxon>
        <taxon>Harpacticoida</taxon>
        <taxon>Harpacticidae</taxon>
        <taxon>Tigriopus</taxon>
    </lineage>
</organism>
<dbReference type="AlphaFoldDB" id="A0A553PCC4"/>
<dbReference type="STRING" id="6832.A0A553PCC4"/>
<evidence type="ECO:0000256" key="4">
    <source>
        <dbReference type="ARBA" id="ARBA00022989"/>
    </source>
</evidence>
<evidence type="ECO:0000256" key="3">
    <source>
        <dbReference type="ARBA" id="ARBA00022692"/>
    </source>
</evidence>
<dbReference type="OMA" id="DECHEEN"/>
<feature type="region of interest" description="Disordered" evidence="7">
    <location>
        <begin position="609"/>
        <end position="630"/>
    </location>
</feature>
<evidence type="ECO:0000256" key="7">
    <source>
        <dbReference type="SAM" id="MobiDB-lite"/>
    </source>
</evidence>
<feature type="transmembrane region" description="Helical" evidence="8">
    <location>
        <begin position="187"/>
        <end position="208"/>
    </location>
</feature>
<name>A0A553PCC4_TIGCA</name>
<comment type="subcellular location">
    <subcellularLocation>
        <location evidence="1">Nucleus inner membrane</location>
        <topology evidence="1">Multi-pass membrane protein</topology>
    </subcellularLocation>
</comment>
<evidence type="ECO:0000313" key="10">
    <source>
        <dbReference type="EMBL" id="TRY75337.1"/>
    </source>
</evidence>
<feature type="compositionally biased region" description="Polar residues" evidence="7">
    <location>
        <begin position="521"/>
        <end position="530"/>
    </location>
</feature>
<feature type="transmembrane region" description="Helical" evidence="8">
    <location>
        <begin position="223"/>
        <end position="244"/>
    </location>
</feature>
<dbReference type="InterPro" id="IPR040041">
    <property type="entry name" value="TMEM201"/>
</dbReference>
<dbReference type="PANTHER" id="PTHR28646">
    <property type="entry name" value="TRANSMEMBRANE PROTEIN 201"/>
    <property type="match status" value="1"/>
</dbReference>
<evidence type="ECO:0000313" key="11">
    <source>
        <dbReference type="Proteomes" id="UP000318571"/>
    </source>
</evidence>
<accession>A0A553PCC4</accession>
<feature type="compositionally biased region" description="Polar residues" evidence="7">
    <location>
        <begin position="405"/>
        <end position="433"/>
    </location>
</feature>
<dbReference type="GO" id="GO:0005637">
    <property type="term" value="C:nuclear inner membrane"/>
    <property type="evidence" value="ECO:0007669"/>
    <property type="project" value="UniProtKB-SubCell"/>
</dbReference>
<gene>
    <name evidence="10" type="ORF">TCAL_15600</name>
</gene>
<comment type="caution">
    <text evidence="10">The sequence shown here is derived from an EMBL/GenBank/DDBJ whole genome shotgun (WGS) entry which is preliminary data.</text>
</comment>
<dbReference type="PANTHER" id="PTHR28646:SF1">
    <property type="entry name" value="TRANSMEMBRANE PROTEIN 201"/>
    <property type="match status" value="1"/>
</dbReference>
<feature type="region of interest" description="Disordered" evidence="7">
    <location>
        <begin position="490"/>
        <end position="577"/>
    </location>
</feature>
<dbReference type="Pfam" id="PF09779">
    <property type="entry name" value="Ima1_N"/>
    <property type="match status" value="1"/>
</dbReference>
<feature type="compositionally biased region" description="Polar residues" evidence="7">
    <location>
        <begin position="498"/>
        <end position="511"/>
    </location>
</feature>
<evidence type="ECO:0000256" key="1">
    <source>
        <dbReference type="ARBA" id="ARBA00004473"/>
    </source>
</evidence>
<evidence type="ECO:0000256" key="8">
    <source>
        <dbReference type="SAM" id="Phobius"/>
    </source>
</evidence>
<dbReference type="Proteomes" id="UP000318571">
    <property type="component" value="Chromosome 2"/>
</dbReference>
<sequence length="670" mass="74099">MEWANGLMALGLGSWALFKLSRPYFSSHVECWFCQGDAHVDFYHRHSWRCPHCHQYNGFNAEGDYNWQDPDKFRQIPESSPPRHAPPSNGLCRSCNLNQSLKTHQLAKFEPRYEANYDAEIEAYAAHLEKTYRLCRTCEASVLQTLGEQDSQLKPKLLSWKLEANRQAMKRAQEILRVDLNRQKSNNLALGFNLIAWIGLVCVHQLWIHTTGPHQPSGATKFSYIPLGLILGAFLLASISNLFLASATKWARALVLSLFLALSILELLSIGHMVQGLWPVTFLPWIMGASGCSLGLPMLQAWPGVRKRGPKLAALPYQPNLSRFNHELVEDTEETMTQDLISSATPTKSRKVDSIRSPHKESRPGSLLPEPILEKNLSDLLQNHEVHIEASLNGGQCDISALSIDGSSNHSPSPPISKSMSQPPNAHNGSVFQPRTYCPRPSLAINFGGRDMGQRGSILRPPTFKPKGVTRTSWVAGGYWQSKNPNHLPLGAADDISRSSSQTSGFVSNTGGPNGLPFGSSLPNSRTNSLFGDDRNSVLSAPVFKPTNFPPRPNSTLDPNPLGFGRQQFSPHHPVFSNLSQTRANSQAADSSFDSDFDRLTQSAFDELKPKAKSSPIPVPDQRETLDKSPGRSVLERQIQLNCSVQSLLFGLSIVINVGVAGYIAWQNIY</sequence>
<feature type="compositionally biased region" description="Polar residues" evidence="7">
    <location>
        <begin position="337"/>
        <end position="347"/>
    </location>
</feature>
<evidence type="ECO:0000256" key="6">
    <source>
        <dbReference type="ARBA" id="ARBA00023242"/>
    </source>
</evidence>
<feature type="region of interest" description="Disordered" evidence="7">
    <location>
        <begin position="335"/>
        <end position="370"/>
    </location>
</feature>
<keyword evidence="11" id="KW-1185">Reference proteome</keyword>
<proteinExistence type="inferred from homology"/>
<dbReference type="OrthoDB" id="5966927at2759"/>